<comment type="similarity">
    <text evidence="1">Belongs to the bacterial solute-binding protein 3 family.</text>
</comment>
<reference evidence="6 7" key="1">
    <citation type="submission" date="2014-11" db="EMBL/GenBank/DDBJ databases">
        <title>Symbiosis island explosion on the genome of extra-slow-growing strains of soybean bradyrhizobia with massive insertion sequences.</title>
        <authorList>
            <person name="Iida T."/>
            <person name="Minamisawa K."/>
        </authorList>
    </citation>
    <scope>NUCLEOTIDE SEQUENCE [LARGE SCALE GENOMIC DNA]</scope>
    <source>
        <strain evidence="6 7">NK6</strain>
    </source>
</reference>
<dbReference type="PANTHER" id="PTHR30085:SF6">
    <property type="entry name" value="ABC TRANSPORTER GLUTAMINE-BINDING PROTEIN GLNH"/>
    <property type="match status" value="1"/>
</dbReference>
<dbReference type="InterPro" id="IPR001638">
    <property type="entry name" value="Solute-binding_3/MltF_N"/>
</dbReference>
<evidence type="ECO:0000256" key="4">
    <source>
        <dbReference type="SAM" id="SignalP"/>
    </source>
</evidence>
<dbReference type="GO" id="GO:0030288">
    <property type="term" value="C:outer membrane-bounded periplasmic space"/>
    <property type="evidence" value="ECO:0007669"/>
    <property type="project" value="TreeGrafter"/>
</dbReference>
<dbReference type="PANTHER" id="PTHR30085">
    <property type="entry name" value="AMINO ACID ABC TRANSPORTER PERMEASE"/>
    <property type="match status" value="1"/>
</dbReference>
<feature type="chain" id="PRO_5002419090" evidence="4">
    <location>
        <begin position="25"/>
        <end position="291"/>
    </location>
</feature>
<dbReference type="GO" id="GO:0005576">
    <property type="term" value="C:extracellular region"/>
    <property type="evidence" value="ECO:0007669"/>
    <property type="project" value="TreeGrafter"/>
</dbReference>
<sequence>MNMLKCLAAIAALSFSIVALPAIAQSKVDVPLPTDLATPKVLTIGINCQYPPAGYVGLDGKPAGFEYGLVKRIAEFAFGTEAGLQTQCMNDSNRIPFLQSSKVDLVLASLARTPARAEQIDFSDPIWLSNLQLVVKKESPINNYADLAGRTVVTPTGSTYQTWLQKCHPKANLITAQSPADSSTMLIQGRADAFAYIDVYDYNFVQNNKNFKVVGELASPAIQGIGVKKGNAAMLAWINAVIAKMREEDAFYKAFAEEVKDPTMVAKYRNVVPGPKVKLDYAGVDPMECKS</sequence>
<dbReference type="GO" id="GO:0006865">
    <property type="term" value="P:amino acid transport"/>
    <property type="evidence" value="ECO:0007669"/>
    <property type="project" value="TreeGrafter"/>
</dbReference>
<evidence type="ECO:0000256" key="3">
    <source>
        <dbReference type="ARBA" id="ARBA00022729"/>
    </source>
</evidence>
<dbReference type="Proteomes" id="UP000063308">
    <property type="component" value="Chromosome"/>
</dbReference>
<dbReference type="InterPro" id="IPR051455">
    <property type="entry name" value="Bact_solute-bind_prot3"/>
</dbReference>
<feature type="domain" description="Solute-binding protein family 3/N-terminal" evidence="5">
    <location>
        <begin position="41"/>
        <end position="262"/>
    </location>
</feature>
<evidence type="ECO:0000256" key="2">
    <source>
        <dbReference type="ARBA" id="ARBA00022448"/>
    </source>
</evidence>
<keyword evidence="2" id="KW-0813">Transport</keyword>
<dbReference type="Pfam" id="PF00497">
    <property type="entry name" value="SBP_bac_3"/>
    <property type="match status" value="1"/>
</dbReference>
<name>A0A0E4BSJ9_9BRAD</name>
<dbReference type="SMART" id="SM00062">
    <property type="entry name" value="PBPb"/>
    <property type="match status" value="1"/>
</dbReference>
<proteinExistence type="inferred from homology"/>
<organism evidence="6 7">
    <name type="scientific">Bradyrhizobium diazoefficiens</name>
    <dbReference type="NCBI Taxonomy" id="1355477"/>
    <lineage>
        <taxon>Bacteria</taxon>
        <taxon>Pseudomonadati</taxon>
        <taxon>Pseudomonadota</taxon>
        <taxon>Alphaproteobacteria</taxon>
        <taxon>Hyphomicrobiales</taxon>
        <taxon>Nitrobacteraceae</taxon>
        <taxon>Bradyrhizobium</taxon>
    </lineage>
</organism>
<dbReference type="EMBL" id="AP014685">
    <property type="protein sequence ID" value="BAR58894.1"/>
    <property type="molecule type" value="Genomic_DNA"/>
</dbReference>
<dbReference type="AlphaFoldDB" id="A0A0E4BSJ9"/>
<keyword evidence="3 4" id="KW-0732">Signal</keyword>
<evidence type="ECO:0000259" key="5">
    <source>
        <dbReference type="SMART" id="SM00062"/>
    </source>
</evidence>
<feature type="signal peptide" evidence="4">
    <location>
        <begin position="1"/>
        <end position="24"/>
    </location>
</feature>
<protein>
    <submittedName>
        <fullName evidence="6">ABC transporter substrate-binding protein</fullName>
    </submittedName>
</protein>
<evidence type="ECO:0000313" key="7">
    <source>
        <dbReference type="Proteomes" id="UP000063308"/>
    </source>
</evidence>
<dbReference type="Gene3D" id="3.40.190.10">
    <property type="entry name" value="Periplasmic binding protein-like II"/>
    <property type="match status" value="2"/>
</dbReference>
<accession>A0A0E4BSJ9</accession>
<dbReference type="SUPFAM" id="SSF53850">
    <property type="entry name" value="Periplasmic binding protein-like II"/>
    <property type="match status" value="1"/>
</dbReference>
<evidence type="ECO:0000256" key="1">
    <source>
        <dbReference type="ARBA" id="ARBA00010333"/>
    </source>
</evidence>
<evidence type="ECO:0000313" key="6">
    <source>
        <dbReference type="EMBL" id="BAR58894.1"/>
    </source>
</evidence>
<gene>
    <name evidence="6" type="ORF">NK6_5737</name>
</gene>